<dbReference type="PANTHER" id="PTHR43037">
    <property type="entry name" value="UNNAMED PRODUCT-RELATED"/>
    <property type="match status" value="1"/>
</dbReference>
<dbReference type="SUPFAM" id="SSF53474">
    <property type="entry name" value="alpha/beta-Hydrolases"/>
    <property type="match status" value="2"/>
</dbReference>
<evidence type="ECO:0000256" key="2">
    <source>
        <dbReference type="ARBA" id="ARBA00022801"/>
    </source>
</evidence>
<dbReference type="InterPro" id="IPR010126">
    <property type="entry name" value="Esterase_phb"/>
</dbReference>
<organism evidence="3 4">
    <name type="scientific">Granulibacter bethesdensis</name>
    <dbReference type="NCBI Taxonomy" id="364410"/>
    <lineage>
        <taxon>Bacteria</taxon>
        <taxon>Pseudomonadati</taxon>
        <taxon>Pseudomonadota</taxon>
        <taxon>Alphaproteobacteria</taxon>
        <taxon>Acetobacterales</taxon>
        <taxon>Acetobacteraceae</taxon>
        <taxon>Granulibacter</taxon>
    </lineage>
</organism>
<dbReference type="KEGG" id="gbc:GbCGDNIH3_1114"/>
<dbReference type="Gene3D" id="3.40.50.1820">
    <property type="entry name" value="alpha/beta hydrolase"/>
    <property type="match status" value="1"/>
</dbReference>
<dbReference type="GO" id="GO:0050526">
    <property type="term" value="F:poly(3-hydroxybutyrate) depolymerase activity"/>
    <property type="evidence" value="ECO:0007669"/>
    <property type="project" value="UniProtKB-EC"/>
</dbReference>
<dbReference type="InterPro" id="IPR029058">
    <property type="entry name" value="AB_hydrolase_fold"/>
</dbReference>
<protein>
    <submittedName>
        <fullName evidence="3">Poly(3-hydroxyalkanoate) depolymerase</fullName>
        <ecNumber evidence="3">3.1.1.75</ecNumber>
    </submittedName>
</protein>
<dbReference type="NCBIfam" id="TIGR01840">
    <property type="entry name" value="esterase_phb"/>
    <property type="match status" value="1"/>
</dbReference>
<dbReference type="GO" id="GO:0005576">
    <property type="term" value="C:extracellular region"/>
    <property type="evidence" value="ECO:0007669"/>
    <property type="project" value="InterPro"/>
</dbReference>
<keyword evidence="1" id="KW-0732">Signal</keyword>
<sequence length="334" mass="36082">MKLVRSWLRTARHAAELLQKSVPSPLIQHTAGLEKKPVRIDHFGPDPGHLNMLVYPPSSRQEKKPCPLLILLHGCGQNAEAFAASSGWIALAERLNAPLILPVQSRANHPAGCFHWFRPEDIGGNGREAISILSMIRHACTTYTVDPDQIHIAGLSAGAAMAASMLATYPDIFASGMLFAGLPVNVVKTPADALSLMKKGLSVYSDEYLESCARVLAPSTVARWPRVSIWHGLVDRAVSPLNAGLLARQFLSLHRLSHNMQAEILPEQAARPEGINWQRDGETLVSLHLVPGLGHAIPTNQPWQAASDPYVQPAAGVDAADHAAGLWAAGLWKV</sequence>
<dbReference type="InterPro" id="IPR050955">
    <property type="entry name" value="Plant_Biomass_Hydrol_Est"/>
</dbReference>
<reference evidence="4" key="1">
    <citation type="submission" date="2012-06" db="EMBL/GenBank/DDBJ databases">
        <title>Genome analysis of multiple Granulibacter bethesdensis isolates demonstrates substantial genome diversity.</title>
        <authorList>
            <person name="Greenberg D.E."/>
            <person name="Porcella S.F."/>
            <person name="Zarember K."/>
            <person name="Zelazny A.M."/>
            <person name="Bruno D."/>
            <person name="Martens C."/>
            <person name="Barbian K.D."/>
            <person name="Jaske E."/>
            <person name="Holland S.M."/>
        </authorList>
    </citation>
    <scope>NUCLEOTIDE SEQUENCE [LARGE SCALE GENOMIC DNA]</scope>
    <source>
        <strain evidence="4">CGDNIH3</strain>
    </source>
</reference>
<dbReference type="Pfam" id="PF10503">
    <property type="entry name" value="Esterase_PHB"/>
    <property type="match status" value="1"/>
</dbReference>
<name>A0AAN0VFV3_9PROT</name>
<dbReference type="AlphaFoldDB" id="A0AAN0VFV3"/>
<evidence type="ECO:0000313" key="3">
    <source>
        <dbReference type="EMBL" id="AHJ62941.1"/>
    </source>
</evidence>
<dbReference type="EMBL" id="CP003181">
    <property type="protein sequence ID" value="AHJ62941.1"/>
    <property type="molecule type" value="Genomic_DNA"/>
</dbReference>
<gene>
    <name evidence="3" type="ORF">GbCGDNIH3_1114</name>
</gene>
<dbReference type="EC" id="3.1.1.75" evidence="3"/>
<proteinExistence type="predicted"/>
<evidence type="ECO:0000313" key="4">
    <source>
        <dbReference type="Proteomes" id="UP000019438"/>
    </source>
</evidence>
<evidence type="ECO:0000256" key="1">
    <source>
        <dbReference type="ARBA" id="ARBA00022729"/>
    </source>
</evidence>
<dbReference type="PANTHER" id="PTHR43037:SF1">
    <property type="entry name" value="BLL1128 PROTEIN"/>
    <property type="match status" value="1"/>
</dbReference>
<keyword evidence="2 3" id="KW-0378">Hydrolase</keyword>
<accession>A0AAN0VFV3</accession>
<dbReference type="Proteomes" id="UP000019438">
    <property type="component" value="Chromosome"/>
</dbReference>